<proteinExistence type="predicted"/>
<organism evidence="2 3">
    <name type="scientific">Bisbaumannia pacifica</name>
    <dbReference type="NCBI Taxonomy" id="77098"/>
    <lineage>
        <taxon>Bacteria</taxon>
        <taxon>Pseudomonadati</taxon>
        <taxon>Pseudomonadota</taxon>
        <taxon>Gammaproteobacteria</taxon>
        <taxon>Oceanospirillales</taxon>
        <taxon>Halomonadaceae</taxon>
        <taxon>Bisbaumannia</taxon>
    </lineage>
</organism>
<comment type="caution">
    <text evidence="2">The sequence shown here is derived from an EMBL/GenBank/DDBJ whole genome shotgun (WGS) entry which is preliminary data.</text>
</comment>
<accession>A0A510X6F6</accession>
<evidence type="ECO:0000313" key="3">
    <source>
        <dbReference type="Proteomes" id="UP000321275"/>
    </source>
</evidence>
<keyword evidence="3" id="KW-1185">Reference proteome</keyword>
<sequence length="120" mass="13435">MSLIKQIEDAETKDQLEEIGKQPPLGVDVDKRKGVETIRAELLELAEEQAAQEGTGQEEPSAADEEQQGGDQGEERPAQQAAQEAPRKDAYRGRLLKHRKSGRLFPWTAQLAKKRDMQEV</sequence>
<feature type="compositionally biased region" description="Low complexity" evidence="1">
    <location>
        <begin position="48"/>
        <end position="59"/>
    </location>
</feature>
<dbReference type="AlphaFoldDB" id="A0A510X6F6"/>
<dbReference type="RefSeq" id="WP_146801828.1">
    <property type="nucleotide sequence ID" value="NZ_BJUK01000007.1"/>
</dbReference>
<reference evidence="2 3" key="1">
    <citation type="submission" date="2019-07" db="EMBL/GenBank/DDBJ databases">
        <title>Whole genome shotgun sequence of Halomonas pacifica NBRC 102220.</title>
        <authorList>
            <person name="Hosoyama A."/>
            <person name="Uohara A."/>
            <person name="Ohji S."/>
            <person name="Ichikawa N."/>
        </authorList>
    </citation>
    <scope>NUCLEOTIDE SEQUENCE [LARGE SCALE GENOMIC DNA]</scope>
    <source>
        <strain evidence="2 3">NBRC 102220</strain>
    </source>
</reference>
<evidence type="ECO:0000256" key="1">
    <source>
        <dbReference type="SAM" id="MobiDB-lite"/>
    </source>
</evidence>
<dbReference type="Proteomes" id="UP000321275">
    <property type="component" value="Unassembled WGS sequence"/>
</dbReference>
<feature type="region of interest" description="Disordered" evidence="1">
    <location>
        <begin position="1"/>
        <end position="29"/>
    </location>
</feature>
<feature type="compositionally biased region" description="Basic and acidic residues" evidence="1">
    <location>
        <begin position="1"/>
        <end position="20"/>
    </location>
</feature>
<evidence type="ECO:0000313" key="2">
    <source>
        <dbReference type="EMBL" id="GEK46551.1"/>
    </source>
</evidence>
<protein>
    <submittedName>
        <fullName evidence="2">Uncharacterized protein</fullName>
    </submittedName>
</protein>
<gene>
    <name evidence="2" type="ORF">HPA02_08340</name>
</gene>
<dbReference type="OrthoDB" id="10012161at2"/>
<name>A0A510X6F6_9GAMM</name>
<dbReference type="EMBL" id="BJUK01000007">
    <property type="protein sequence ID" value="GEK46551.1"/>
    <property type="molecule type" value="Genomic_DNA"/>
</dbReference>
<feature type="region of interest" description="Disordered" evidence="1">
    <location>
        <begin position="46"/>
        <end position="99"/>
    </location>
</feature>